<feature type="region of interest" description="Disordered" evidence="1">
    <location>
        <begin position="1"/>
        <end position="37"/>
    </location>
</feature>
<accession>A0A6M3M9D4</accession>
<dbReference type="EMBL" id="MT143881">
    <property type="protein sequence ID" value="QJB04397.1"/>
    <property type="molecule type" value="Genomic_DNA"/>
</dbReference>
<evidence type="ECO:0000313" key="2">
    <source>
        <dbReference type="EMBL" id="QJB04397.1"/>
    </source>
</evidence>
<reference evidence="2" key="1">
    <citation type="submission" date="2020-03" db="EMBL/GenBank/DDBJ databases">
        <title>The deep terrestrial virosphere.</title>
        <authorList>
            <person name="Holmfeldt K."/>
            <person name="Nilsson E."/>
            <person name="Simone D."/>
            <person name="Lopez-Fernandez M."/>
            <person name="Wu X."/>
            <person name="de Brujin I."/>
            <person name="Lundin D."/>
            <person name="Andersson A."/>
            <person name="Bertilsson S."/>
            <person name="Dopson M."/>
        </authorList>
    </citation>
    <scope>NUCLEOTIDE SEQUENCE</scope>
    <source>
        <strain evidence="2">MM171B00326</strain>
    </source>
</reference>
<evidence type="ECO:0000256" key="1">
    <source>
        <dbReference type="SAM" id="MobiDB-lite"/>
    </source>
</evidence>
<organism evidence="2">
    <name type="scientific">viral metagenome</name>
    <dbReference type="NCBI Taxonomy" id="1070528"/>
    <lineage>
        <taxon>unclassified sequences</taxon>
        <taxon>metagenomes</taxon>
        <taxon>organismal metagenomes</taxon>
    </lineage>
</organism>
<protein>
    <submittedName>
        <fullName evidence="2">Uncharacterized protein</fullName>
    </submittedName>
</protein>
<gene>
    <name evidence="2" type="ORF">MM171B00326_0032</name>
</gene>
<dbReference type="AlphaFoldDB" id="A0A6M3M9D4"/>
<sequence>MSEIAKQTENRREDRNSKGKFKKKNKAGLGRPKGAKDKIPRIVKEDLIEVFDGMGGVEGVIKWGKKSLKNQEKIYEWYFSMLPKNVDIGLSGKIDSKLTIEVVETK</sequence>
<name>A0A6M3M9D4_9ZZZZ</name>
<feature type="compositionally biased region" description="Basic and acidic residues" evidence="1">
    <location>
        <begin position="1"/>
        <end position="17"/>
    </location>
</feature>
<proteinExistence type="predicted"/>